<evidence type="ECO:0000256" key="4">
    <source>
        <dbReference type="ARBA" id="ARBA00022801"/>
    </source>
</evidence>
<evidence type="ECO:0000259" key="8">
    <source>
        <dbReference type="Pfam" id="PF01694"/>
    </source>
</evidence>
<feature type="domain" description="Peptidase S54 rhomboid" evidence="8">
    <location>
        <begin position="41"/>
        <end position="180"/>
    </location>
</feature>
<accession>A0A2S5TJM2</accession>
<keyword evidence="6 7" id="KW-0472">Membrane</keyword>
<dbReference type="InterPro" id="IPR035952">
    <property type="entry name" value="Rhomboid-like_sf"/>
</dbReference>
<comment type="subcellular location">
    <subcellularLocation>
        <location evidence="1">Membrane</location>
        <topology evidence="1">Multi-pass membrane protein</topology>
    </subcellularLocation>
</comment>
<feature type="transmembrane region" description="Helical" evidence="7">
    <location>
        <begin position="45"/>
        <end position="69"/>
    </location>
</feature>
<organism evidence="9 10">
    <name type="scientific">Solimonas fluminis</name>
    <dbReference type="NCBI Taxonomy" id="2086571"/>
    <lineage>
        <taxon>Bacteria</taxon>
        <taxon>Pseudomonadati</taxon>
        <taxon>Pseudomonadota</taxon>
        <taxon>Gammaproteobacteria</taxon>
        <taxon>Nevskiales</taxon>
        <taxon>Nevskiaceae</taxon>
        <taxon>Solimonas</taxon>
    </lineage>
</organism>
<reference evidence="9 10" key="1">
    <citation type="submission" date="2018-02" db="EMBL/GenBank/DDBJ databases">
        <title>Genome sequencing of Solimonas sp. HR-BB.</title>
        <authorList>
            <person name="Lee Y."/>
            <person name="Jeon C.O."/>
        </authorList>
    </citation>
    <scope>NUCLEOTIDE SEQUENCE [LARGE SCALE GENOMIC DNA]</scope>
    <source>
        <strain evidence="9 10">HR-BB</strain>
    </source>
</reference>
<evidence type="ECO:0000256" key="3">
    <source>
        <dbReference type="ARBA" id="ARBA00022692"/>
    </source>
</evidence>
<feature type="transmembrane region" description="Helical" evidence="7">
    <location>
        <begin position="108"/>
        <end position="125"/>
    </location>
</feature>
<evidence type="ECO:0000256" key="7">
    <source>
        <dbReference type="SAM" id="Phobius"/>
    </source>
</evidence>
<comment type="similarity">
    <text evidence="2">Belongs to the peptidase S54 family.</text>
</comment>
<keyword evidence="9" id="KW-0645">Protease</keyword>
<dbReference type="InterPro" id="IPR050925">
    <property type="entry name" value="Rhomboid_protease_S54"/>
</dbReference>
<evidence type="ECO:0000256" key="5">
    <source>
        <dbReference type="ARBA" id="ARBA00022989"/>
    </source>
</evidence>
<gene>
    <name evidence="9" type="ORF">C3942_05725</name>
</gene>
<feature type="transmembrane region" description="Helical" evidence="7">
    <location>
        <begin position="81"/>
        <end position="102"/>
    </location>
</feature>
<evidence type="ECO:0000256" key="6">
    <source>
        <dbReference type="ARBA" id="ARBA00023136"/>
    </source>
</evidence>
<dbReference type="RefSeq" id="WP_104229399.1">
    <property type="nucleotide sequence ID" value="NZ_PSNW01000002.1"/>
</dbReference>
<protein>
    <submittedName>
        <fullName evidence="9">Rhomboid family intramembrane serine protease</fullName>
    </submittedName>
</protein>
<dbReference type="GO" id="GO:0016020">
    <property type="term" value="C:membrane"/>
    <property type="evidence" value="ECO:0007669"/>
    <property type="project" value="UniProtKB-SubCell"/>
</dbReference>
<dbReference type="PANTHER" id="PTHR43731:SF14">
    <property type="entry name" value="PRESENILIN-ASSOCIATED RHOMBOID-LIKE PROTEIN, MITOCHONDRIAL"/>
    <property type="match status" value="1"/>
</dbReference>
<dbReference type="GO" id="GO:0006508">
    <property type="term" value="P:proteolysis"/>
    <property type="evidence" value="ECO:0007669"/>
    <property type="project" value="UniProtKB-KW"/>
</dbReference>
<sequence>MRTPVTLFLLAANIAIFVLQTQAPDGLIPRYALWPLGEGFQPWQVLSSAFLHGSLLHLGVNMLGIWTFGRELESAMGSLRYLWLYAVSVLAAAATQLVAVSFGDPVPTVGASGGLFGLLAAYAILFPHRKLILLFPPIPLPAPLFVLLYAAFELYAGVTGTLSGVAHFAHLGGLVGGLLVLRGRRRRLRSR</sequence>
<keyword evidence="4" id="KW-0378">Hydrolase</keyword>
<evidence type="ECO:0000256" key="1">
    <source>
        <dbReference type="ARBA" id="ARBA00004141"/>
    </source>
</evidence>
<dbReference type="AlphaFoldDB" id="A0A2S5TJM2"/>
<dbReference type="PANTHER" id="PTHR43731">
    <property type="entry name" value="RHOMBOID PROTEASE"/>
    <property type="match status" value="1"/>
</dbReference>
<dbReference type="Pfam" id="PF01694">
    <property type="entry name" value="Rhomboid"/>
    <property type="match status" value="1"/>
</dbReference>
<proteinExistence type="inferred from homology"/>
<dbReference type="InterPro" id="IPR022764">
    <property type="entry name" value="Peptidase_S54_rhomboid_dom"/>
</dbReference>
<dbReference type="Gene3D" id="1.20.1540.10">
    <property type="entry name" value="Rhomboid-like"/>
    <property type="match status" value="1"/>
</dbReference>
<evidence type="ECO:0000313" key="10">
    <source>
        <dbReference type="Proteomes" id="UP000238220"/>
    </source>
</evidence>
<dbReference type="OrthoDB" id="9814037at2"/>
<evidence type="ECO:0000313" key="9">
    <source>
        <dbReference type="EMBL" id="PPE75173.1"/>
    </source>
</evidence>
<name>A0A2S5TJM2_9GAMM</name>
<comment type="caution">
    <text evidence="9">The sequence shown here is derived from an EMBL/GenBank/DDBJ whole genome shotgun (WGS) entry which is preliminary data.</text>
</comment>
<feature type="transmembrane region" description="Helical" evidence="7">
    <location>
        <begin position="164"/>
        <end position="181"/>
    </location>
</feature>
<dbReference type="Proteomes" id="UP000238220">
    <property type="component" value="Unassembled WGS sequence"/>
</dbReference>
<dbReference type="GO" id="GO:0004252">
    <property type="term" value="F:serine-type endopeptidase activity"/>
    <property type="evidence" value="ECO:0007669"/>
    <property type="project" value="InterPro"/>
</dbReference>
<dbReference type="SUPFAM" id="SSF144091">
    <property type="entry name" value="Rhomboid-like"/>
    <property type="match status" value="1"/>
</dbReference>
<feature type="transmembrane region" description="Helical" evidence="7">
    <location>
        <begin position="132"/>
        <end position="152"/>
    </location>
</feature>
<evidence type="ECO:0000256" key="2">
    <source>
        <dbReference type="ARBA" id="ARBA00009045"/>
    </source>
</evidence>
<keyword evidence="10" id="KW-1185">Reference proteome</keyword>
<keyword evidence="5 7" id="KW-1133">Transmembrane helix</keyword>
<dbReference type="EMBL" id="PSNW01000002">
    <property type="protein sequence ID" value="PPE75173.1"/>
    <property type="molecule type" value="Genomic_DNA"/>
</dbReference>
<keyword evidence="3 7" id="KW-0812">Transmembrane</keyword>